<keyword evidence="3" id="KW-1185">Reference proteome</keyword>
<comment type="caution">
    <text evidence="2">The sequence shown here is derived from an EMBL/GenBank/DDBJ whole genome shotgun (WGS) entry which is preliminary data.</text>
</comment>
<evidence type="ECO:0000313" key="2">
    <source>
        <dbReference type="EMBL" id="KAJ1219067.1"/>
    </source>
</evidence>
<feature type="region of interest" description="Disordered" evidence="1">
    <location>
        <begin position="1"/>
        <end position="30"/>
    </location>
</feature>
<dbReference type="Proteomes" id="UP001066276">
    <property type="component" value="Chromosome 1_1"/>
</dbReference>
<name>A0AAV7WY50_PLEWA</name>
<protein>
    <submittedName>
        <fullName evidence="2">Uncharacterized protein</fullName>
    </submittedName>
</protein>
<feature type="compositionally biased region" description="Basic and acidic residues" evidence="1">
    <location>
        <begin position="65"/>
        <end position="86"/>
    </location>
</feature>
<gene>
    <name evidence="2" type="ORF">NDU88_006638</name>
</gene>
<evidence type="ECO:0000313" key="3">
    <source>
        <dbReference type="Proteomes" id="UP001066276"/>
    </source>
</evidence>
<dbReference type="EMBL" id="JANPWB010000001">
    <property type="protein sequence ID" value="KAJ1219067.1"/>
    <property type="molecule type" value="Genomic_DNA"/>
</dbReference>
<evidence type="ECO:0000256" key="1">
    <source>
        <dbReference type="SAM" id="MobiDB-lite"/>
    </source>
</evidence>
<accession>A0AAV7WY50</accession>
<sequence>MGDCSTPQPKPPGGCATNSSADTEPEKAEPLLEQAAAQAQARQVLLEGRDSIVRFLRRTATGSPEWEREHLRSHAIEEEADSRTIIKEQIPAHSMSSPDTSTDTDSPTEGTRAHRSLSWPALLTTGHHDSSVYNASLSQAGTAPLQPLTSVFSTTVDSAIQYYNSAVDCPPSAVSPQPSLYKDLFVTADMANQYANKPKEHKPAMNNATTIAQVMGEPKWTPVQEEQTETANPPELSPCGKPTTLPIIKGRSSLTDQELGALSEQILSNLEEQINRTPSLTTTATATTATKHHEKDEAGGGRSVSTTSECPTNAQDLATVRASQDIMARALLCQSNKVELQLDLFQLLATYLLDVRTKVTNIENLLATTMMGAQCPSSSILKKLCDLPIILCELVEAVKLTPITDKATIPTLPHQRGHLSHTTYIQGQNIAIARAK</sequence>
<organism evidence="2 3">
    <name type="scientific">Pleurodeles waltl</name>
    <name type="common">Iberian ribbed newt</name>
    <dbReference type="NCBI Taxonomy" id="8319"/>
    <lineage>
        <taxon>Eukaryota</taxon>
        <taxon>Metazoa</taxon>
        <taxon>Chordata</taxon>
        <taxon>Craniata</taxon>
        <taxon>Vertebrata</taxon>
        <taxon>Euteleostomi</taxon>
        <taxon>Amphibia</taxon>
        <taxon>Batrachia</taxon>
        <taxon>Caudata</taxon>
        <taxon>Salamandroidea</taxon>
        <taxon>Salamandridae</taxon>
        <taxon>Pleurodelinae</taxon>
        <taxon>Pleurodeles</taxon>
    </lineage>
</organism>
<feature type="region of interest" description="Disordered" evidence="1">
    <location>
        <begin position="277"/>
        <end position="310"/>
    </location>
</feature>
<proteinExistence type="predicted"/>
<feature type="compositionally biased region" description="Low complexity" evidence="1">
    <location>
        <begin position="96"/>
        <end position="108"/>
    </location>
</feature>
<dbReference type="AlphaFoldDB" id="A0AAV7WY50"/>
<feature type="region of interest" description="Disordered" evidence="1">
    <location>
        <begin position="57"/>
        <end position="114"/>
    </location>
</feature>
<reference evidence="2" key="1">
    <citation type="journal article" date="2022" name="bioRxiv">
        <title>Sequencing and chromosome-scale assembly of the giantPleurodeles waltlgenome.</title>
        <authorList>
            <person name="Brown T."/>
            <person name="Elewa A."/>
            <person name="Iarovenko S."/>
            <person name="Subramanian E."/>
            <person name="Araus A.J."/>
            <person name="Petzold A."/>
            <person name="Susuki M."/>
            <person name="Suzuki K.-i.T."/>
            <person name="Hayashi T."/>
            <person name="Toyoda A."/>
            <person name="Oliveira C."/>
            <person name="Osipova E."/>
            <person name="Leigh N.D."/>
            <person name="Simon A."/>
            <person name="Yun M.H."/>
        </authorList>
    </citation>
    <scope>NUCLEOTIDE SEQUENCE</scope>
    <source>
        <strain evidence="2">20211129_DDA</strain>
        <tissue evidence="2">Liver</tissue>
    </source>
</reference>